<comment type="caution">
    <text evidence="9">The sequence shown here is derived from an EMBL/GenBank/DDBJ whole genome shotgun (WGS) entry which is preliminary data.</text>
</comment>
<dbReference type="Proteomes" id="UP000562984">
    <property type="component" value="Unassembled WGS sequence"/>
</dbReference>
<reference evidence="9 10" key="1">
    <citation type="submission" date="2020-05" db="EMBL/GenBank/DDBJ databases">
        <title>Nakamurella sp. DB0629 isolated from air conditioner.</title>
        <authorList>
            <person name="Kim D.H."/>
            <person name="Kim D.-U."/>
        </authorList>
    </citation>
    <scope>NUCLEOTIDE SEQUENCE [LARGE SCALE GENOMIC DNA]</scope>
    <source>
        <strain evidence="9 10">DB0629</strain>
    </source>
</reference>
<dbReference type="InterPro" id="IPR003593">
    <property type="entry name" value="AAA+_ATPase"/>
</dbReference>
<sequence>MKRVVRDPDPRTPLPDWVAAIPAVRQLLDLPDGWQVPAGVTVLVGENGSGKSTIVEALAASYPRLPMDRTGPGVGRDEAPLARHLTCETDRMAARGGFFLRAEAMHGYLRAYDESIGESRPDRGETPVLSRSHGEGFLWVLQEHFAQAGVFFLDELEAALSFSSCLGLLSLLDTLASEGSQVIMATHSPLLAALPGATVYQLDDDGMHETPWQELDLVTQWRGFLSAPQRFLRHLLD</sequence>
<keyword evidence="7" id="KW-0472">Membrane</keyword>
<dbReference type="PANTHER" id="PTHR42771">
    <property type="entry name" value="IRON(3+)-HYDROXAMATE IMPORT ATP-BINDING PROTEIN FHUC"/>
    <property type="match status" value="1"/>
</dbReference>
<dbReference type="Pfam" id="PF13476">
    <property type="entry name" value="AAA_23"/>
    <property type="match status" value="1"/>
</dbReference>
<evidence type="ECO:0000256" key="5">
    <source>
        <dbReference type="ARBA" id="ARBA00023004"/>
    </source>
</evidence>
<keyword evidence="3" id="KW-1003">Cell membrane</keyword>
<evidence type="ECO:0000313" key="9">
    <source>
        <dbReference type="EMBL" id="NNG37505.1"/>
    </source>
</evidence>
<proteinExistence type="predicted"/>
<keyword evidence="6" id="KW-0406">Ion transport</keyword>
<dbReference type="SMART" id="SM00382">
    <property type="entry name" value="AAA"/>
    <property type="match status" value="1"/>
</dbReference>
<evidence type="ECO:0000256" key="2">
    <source>
        <dbReference type="ARBA" id="ARBA00022448"/>
    </source>
</evidence>
<protein>
    <submittedName>
        <fullName evidence="9">AAA family ATPase</fullName>
    </submittedName>
</protein>
<keyword evidence="10" id="KW-1185">Reference proteome</keyword>
<keyword evidence="5" id="KW-0408">Iron</keyword>
<evidence type="ECO:0000256" key="3">
    <source>
        <dbReference type="ARBA" id="ARBA00022475"/>
    </source>
</evidence>
<name>A0A849AAE0_9ACTN</name>
<evidence type="ECO:0000256" key="4">
    <source>
        <dbReference type="ARBA" id="ARBA00022496"/>
    </source>
</evidence>
<dbReference type="GO" id="GO:0005886">
    <property type="term" value="C:plasma membrane"/>
    <property type="evidence" value="ECO:0007669"/>
    <property type="project" value="UniProtKB-SubCell"/>
</dbReference>
<comment type="subcellular location">
    <subcellularLocation>
        <location evidence="1">Cell membrane</location>
        <topology evidence="1">Peripheral membrane protein</topology>
    </subcellularLocation>
</comment>
<organism evidence="9 10">
    <name type="scientific">Nakamurella aerolata</name>
    <dbReference type="NCBI Taxonomy" id="1656892"/>
    <lineage>
        <taxon>Bacteria</taxon>
        <taxon>Bacillati</taxon>
        <taxon>Actinomycetota</taxon>
        <taxon>Actinomycetes</taxon>
        <taxon>Nakamurellales</taxon>
        <taxon>Nakamurellaceae</taxon>
        <taxon>Nakamurella</taxon>
    </lineage>
</organism>
<dbReference type="Gene3D" id="3.40.50.300">
    <property type="entry name" value="P-loop containing nucleotide triphosphate hydrolases"/>
    <property type="match status" value="2"/>
</dbReference>
<keyword evidence="2" id="KW-0813">Transport</keyword>
<dbReference type="GO" id="GO:0006826">
    <property type="term" value="P:iron ion transport"/>
    <property type="evidence" value="ECO:0007669"/>
    <property type="project" value="UniProtKB-KW"/>
</dbReference>
<dbReference type="InterPro" id="IPR051535">
    <property type="entry name" value="Siderophore_ABC-ATPase"/>
</dbReference>
<evidence type="ECO:0000256" key="6">
    <source>
        <dbReference type="ARBA" id="ARBA00023065"/>
    </source>
</evidence>
<dbReference type="SUPFAM" id="SSF52540">
    <property type="entry name" value="P-loop containing nucleoside triphosphate hydrolases"/>
    <property type="match status" value="1"/>
</dbReference>
<dbReference type="InterPro" id="IPR038729">
    <property type="entry name" value="Rad50/SbcC_AAA"/>
</dbReference>
<dbReference type="AlphaFoldDB" id="A0A849AAE0"/>
<evidence type="ECO:0000256" key="1">
    <source>
        <dbReference type="ARBA" id="ARBA00004202"/>
    </source>
</evidence>
<gene>
    <name evidence="9" type="ORF">HKD39_17735</name>
</gene>
<feature type="domain" description="AAA+ ATPase" evidence="8">
    <location>
        <begin position="37"/>
        <end position="206"/>
    </location>
</feature>
<evidence type="ECO:0000313" key="10">
    <source>
        <dbReference type="Proteomes" id="UP000562984"/>
    </source>
</evidence>
<dbReference type="GO" id="GO:0016887">
    <property type="term" value="F:ATP hydrolysis activity"/>
    <property type="evidence" value="ECO:0007669"/>
    <property type="project" value="InterPro"/>
</dbReference>
<dbReference type="EMBL" id="JABEND010000014">
    <property type="protein sequence ID" value="NNG37505.1"/>
    <property type="molecule type" value="Genomic_DNA"/>
</dbReference>
<keyword evidence="4" id="KW-0410">Iron transport</keyword>
<dbReference type="GO" id="GO:0006302">
    <property type="term" value="P:double-strand break repair"/>
    <property type="evidence" value="ECO:0007669"/>
    <property type="project" value="InterPro"/>
</dbReference>
<dbReference type="InterPro" id="IPR027417">
    <property type="entry name" value="P-loop_NTPase"/>
</dbReference>
<evidence type="ECO:0000256" key="7">
    <source>
        <dbReference type="ARBA" id="ARBA00023136"/>
    </source>
</evidence>
<accession>A0A849AAE0</accession>
<evidence type="ECO:0000259" key="8">
    <source>
        <dbReference type="SMART" id="SM00382"/>
    </source>
</evidence>
<dbReference type="PANTHER" id="PTHR42771:SF2">
    <property type="entry name" value="IRON(3+)-HYDROXAMATE IMPORT ATP-BINDING PROTEIN FHUC"/>
    <property type="match status" value="1"/>
</dbReference>